<evidence type="ECO:0000256" key="2">
    <source>
        <dbReference type="ARBA" id="ARBA00022448"/>
    </source>
</evidence>
<keyword evidence="4 6" id="KW-1133">Transmembrane helix</keyword>
<comment type="subcellular location">
    <subcellularLocation>
        <location evidence="1">Cell inner membrane</location>
        <topology evidence="1">Multi-pass membrane protein</topology>
    </subcellularLocation>
</comment>
<comment type="caution">
    <text evidence="8">The sequence shown here is derived from an EMBL/GenBank/DDBJ whole genome shotgun (WGS) entry which is preliminary data.</text>
</comment>
<feature type="transmembrane region" description="Helical" evidence="6">
    <location>
        <begin position="209"/>
        <end position="230"/>
    </location>
</feature>
<evidence type="ECO:0000256" key="5">
    <source>
        <dbReference type="ARBA" id="ARBA00023136"/>
    </source>
</evidence>
<keyword evidence="5 6" id="KW-0472">Membrane</keyword>
<feature type="domain" description="Major facilitator superfamily (MFS) profile" evidence="7">
    <location>
        <begin position="17"/>
        <end position="460"/>
    </location>
</feature>
<gene>
    <name evidence="8" type="ORF">GCM10009688_30170</name>
</gene>
<dbReference type="PANTHER" id="PTHR23501:SF191">
    <property type="entry name" value="VACUOLAR BASIC AMINO ACID TRANSPORTER 4"/>
    <property type="match status" value="1"/>
</dbReference>
<evidence type="ECO:0000256" key="3">
    <source>
        <dbReference type="ARBA" id="ARBA00022692"/>
    </source>
</evidence>
<feature type="transmembrane region" description="Helical" evidence="6">
    <location>
        <begin position="172"/>
        <end position="189"/>
    </location>
</feature>
<feature type="transmembrane region" description="Helical" evidence="6">
    <location>
        <begin position="276"/>
        <end position="301"/>
    </location>
</feature>
<dbReference type="Proteomes" id="UP001500784">
    <property type="component" value="Unassembled WGS sequence"/>
</dbReference>
<evidence type="ECO:0000256" key="4">
    <source>
        <dbReference type="ARBA" id="ARBA00022989"/>
    </source>
</evidence>
<reference evidence="9" key="1">
    <citation type="journal article" date="2019" name="Int. J. Syst. Evol. Microbiol.">
        <title>The Global Catalogue of Microorganisms (GCM) 10K type strain sequencing project: providing services to taxonomists for standard genome sequencing and annotation.</title>
        <authorList>
            <consortium name="The Broad Institute Genomics Platform"/>
            <consortium name="The Broad Institute Genome Sequencing Center for Infectious Disease"/>
            <person name="Wu L."/>
            <person name="Ma J."/>
        </authorList>
    </citation>
    <scope>NUCLEOTIDE SEQUENCE [LARGE SCALE GENOMIC DNA]</scope>
    <source>
        <strain evidence="9">JCM 13316</strain>
    </source>
</reference>
<feature type="transmembrane region" description="Helical" evidence="6">
    <location>
        <begin position="140"/>
        <end position="166"/>
    </location>
</feature>
<sequence>MTRAPAAEVRPELPGRLGWALGSGTILQGFNSSIIAVAMVSIGVFYGNESALPWLVSGMYIACAVASPTAGRLVDLFGARRLYLAGLGIVLAGSVLGPFAPGIGELIAVRVLMGIGASIHFPAAMAIIRRSAEDRDASNRRAIGTIALCGQTMAAVGPSIGGFLVVAGGWQAIFWANIPLVAASALMVFRTVDPDPRPAPRSARTVLKLLDVPGLLLFVLALVALMAGLLELDGALFTAAALLAASAALGALFAWRELNTKQPFVDVRLLVRERAVLRTCGRAVLTFTAFYCVFYGLPLWFEGTRGLSPAESGALMIPVFGVGVLSTMAATAAGKKLRPRWLLLIGGAGFLLAGTVLALTWTAGAPLWLLAAVGALLGIPNGFNNVGNQSLLHAVAPAGEIGVASGLYRTAQYVGAALSVVVVEAVLAVPGGGAPALGASIAAAGLVLAAANAVGAVRRT</sequence>
<dbReference type="PROSITE" id="PS50850">
    <property type="entry name" value="MFS"/>
    <property type="match status" value="1"/>
</dbReference>
<evidence type="ECO:0000259" key="7">
    <source>
        <dbReference type="PROSITE" id="PS50850"/>
    </source>
</evidence>
<dbReference type="Gene3D" id="1.20.1250.20">
    <property type="entry name" value="MFS general substrate transporter like domains"/>
    <property type="match status" value="1"/>
</dbReference>
<dbReference type="EMBL" id="BAAALV010000007">
    <property type="protein sequence ID" value="GAA1923045.1"/>
    <property type="molecule type" value="Genomic_DNA"/>
</dbReference>
<keyword evidence="9" id="KW-1185">Reference proteome</keyword>
<accession>A0ABP5AVY4</accession>
<evidence type="ECO:0000256" key="6">
    <source>
        <dbReference type="SAM" id="Phobius"/>
    </source>
</evidence>
<keyword evidence="3 6" id="KW-0812">Transmembrane</keyword>
<evidence type="ECO:0000313" key="8">
    <source>
        <dbReference type="EMBL" id="GAA1923045.1"/>
    </source>
</evidence>
<evidence type="ECO:0000313" key="9">
    <source>
        <dbReference type="Proteomes" id="UP001500784"/>
    </source>
</evidence>
<organism evidence="8 9">
    <name type="scientific">Arthrobacter gandavensis</name>
    <dbReference type="NCBI Taxonomy" id="169960"/>
    <lineage>
        <taxon>Bacteria</taxon>
        <taxon>Bacillati</taxon>
        <taxon>Actinomycetota</taxon>
        <taxon>Actinomycetes</taxon>
        <taxon>Micrococcales</taxon>
        <taxon>Micrococcaceae</taxon>
        <taxon>Arthrobacter</taxon>
    </lineage>
</organism>
<feature type="transmembrane region" description="Helical" evidence="6">
    <location>
        <begin position="367"/>
        <end position="383"/>
    </location>
</feature>
<dbReference type="RefSeq" id="WP_152228504.1">
    <property type="nucleotide sequence ID" value="NZ_BAAALV010000007.1"/>
</dbReference>
<dbReference type="PANTHER" id="PTHR23501">
    <property type="entry name" value="MAJOR FACILITATOR SUPERFAMILY"/>
    <property type="match status" value="1"/>
</dbReference>
<feature type="transmembrane region" description="Helical" evidence="6">
    <location>
        <begin position="313"/>
        <end position="334"/>
    </location>
</feature>
<dbReference type="InterPro" id="IPR011701">
    <property type="entry name" value="MFS"/>
</dbReference>
<dbReference type="SUPFAM" id="SSF103473">
    <property type="entry name" value="MFS general substrate transporter"/>
    <property type="match status" value="1"/>
</dbReference>
<keyword evidence="2" id="KW-0813">Transport</keyword>
<dbReference type="Gene3D" id="1.20.1720.10">
    <property type="entry name" value="Multidrug resistance protein D"/>
    <property type="match status" value="1"/>
</dbReference>
<feature type="transmembrane region" description="Helical" evidence="6">
    <location>
        <begin position="107"/>
        <end position="128"/>
    </location>
</feature>
<feature type="transmembrane region" description="Helical" evidence="6">
    <location>
        <begin position="413"/>
        <end position="430"/>
    </location>
</feature>
<evidence type="ECO:0000256" key="1">
    <source>
        <dbReference type="ARBA" id="ARBA00004429"/>
    </source>
</evidence>
<feature type="transmembrane region" description="Helical" evidence="6">
    <location>
        <begin position="341"/>
        <end position="361"/>
    </location>
</feature>
<feature type="transmembrane region" description="Helical" evidence="6">
    <location>
        <begin position="236"/>
        <end position="255"/>
    </location>
</feature>
<dbReference type="InterPro" id="IPR036259">
    <property type="entry name" value="MFS_trans_sf"/>
</dbReference>
<protein>
    <submittedName>
        <fullName evidence="8">MFS transporter</fullName>
    </submittedName>
</protein>
<feature type="transmembrane region" description="Helical" evidence="6">
    <location>
        <begin position="52"/>
        <end position="70"/>
    </location>
</feature>
<dbReference type="InterPro" id="IPR020846">
    <property type="entry name" value="MFS_dom"/>
</dbReference>
<feature type="transmembrane region" description="Helical" evidence="6">
    <location>
        <begin position="436"/>
        <end position="457"/>
    </location>
</feature>
<feature type="transmembrane region" description="Helical" evidence="6">
    <location>
        <begin position="21"/>
        <end position="46"/>
    </location>
</feature>
<name>A0ABP5AVY4_9MICC</name>
<proteinExistence type="predicted"/>
<feature type="transmembrane region" description="Helical" evidence="6">
    <location>
        <begin position="82"/>
        <end position="101"/>
    </location>
</feature>
<dbReference type="Pfam" id="PF07690">
    <property type="entry name" value="MFS_1"/>
    <property type="match status" value="1"/>
</dbReference>